<comment type="function">
    <text evidence="18">Core subunit of the mitochondrial membrane respiratory chain NADH dehydrogenase (Complex I) which catalyzes electron transfer from NADH through the respiratory chain, using ubiquinone as an electron acceptor. Essential for the catalytic activity and assembly of complex I.</text>
</comment>
<feature type="transmembrane region" description="Helical" evidence="18">
    <location>
        <begin position="133"/>
        <end position="161"/>
    </location>
</feature>
<geneLocation type="mitochondrion" evidence="20"/>
<evidence type="ECO:0000256" key="13">
    <source>
        <dbReference type="ARBA" id="ARBA00023027"/>
    </source>
</evidence>
<dbReference type="EC" id="7.1.1.2" evidence="4 18"/>
<evidence type="ECO:0000313" key="20">
    <source>
        <dbReference type="EMBL" id="ARH54754.1"/>
    </source>
</evidence>
<evidence type="ECO:0000256" key="4">
    <source>
        <dbReference type="ARBA" id="ARBA00012944"/>
    </source>
</evidence>
<evidence type="ECO:0000256" key="2">
    <source>
        <dbReference type="ARBA" id="ARBA00004448"/>
    </source>
</evidence>
<keyword evidence="14 18" id="KW-0830">Ubiquinone</keyword>
<name>A0A343C411_9CUCU</name>
<comment type="catalytic activity">
    <reaction evidence="17 18">
        <text>a ubiquinone + NADH + 5 H(+)(in) = a ubiquinol + NAD(+) + 4 H(+)(out)</text>
        <dbReference type="Rhea" id="RHEA:29091"/>
        <dbReference type="Rhea" id="RHEA-COMP:9565"/>
        <dbReference type="Rhea" id="RHEA-COMP:9566"/>
        <dbReference type="ChEBI" id="CHEBI:15378"/>
        <dbReference type="ChEBI" id="CHEBI:16389"/>
        <dbReference type="ChEBI" id="CHEBI:17976"/>
        <dbReference type="ChEBI" id="CHEBI:57540"/>
        <dbReference type="ChEBI" id="CHEBI:57945"/>
        <dbReference type="EC" id="7.1.1.2"/>
    </reaction>
</comment>
<keyword evidence="6" id="KW-0813">Transport</keyword>
<dbReference type="GO" id="GO:0006120">
    <property type="term" value="P:mitochondrial electron transport, NADH to ubiquinone"/>
    <property type="evidence" value="ECO:0007669"/>
    <property type="project" value="InterPro"/>
</dbReference>
<comment type="similarity">
    <text evidence="3 18">Belongs to the complex I subunit 2 family.</text>
</comment>
<evidence type="ECO:0000256" key="16">
    <source>
        <dbReference type="ARBA" id="ARBA00023136"/>
    </source>
</evidence>
<dbReference type="EMBL" id="KX087362">
    <property type="protein sequence ID" value="ARH54754.1"/>
    <property type="molecule type" value="Genomic_DNA"/>
</dbReference>
<keyword evidence="12 18" id="KW-1133">Transmembrane helix</keyword>
<feature type="transmembrane region" description="Helical" evidence="18">
    <location>
        <begin position="235"/>
        <end position="255"/>
    </location>
</feature>
<evidence type="ECO:0000256" key="10">
    <source>
        <dbReference type="ARBA" id="ARBA00022967"/>
    </source>
</evidence>
<keyword evidence="16 18" id="KW-0472">Membrane</keyword>
<protein>
    <recommendedName>
        <fullName evidence="5 18">NADH-ubiquinone oxidoreductase chain 2</fullName>
        <ecNumber evidence="4 18">7.1.1.2</ecNumber>
    </recommendedName>
</protein>
<evidence type="ECO:0000256" key="15">
    <source>
        <dbReference type="ARBA" id="ARBA00023128"/>
    </source>
</evidence>
<dbReference type="GO" id="GO:0005743">
    <property type="term" value="C:mitochondrial inner membrane"/>
    <property type="evidence" value="ECO:0007669"/>
    <property type="project" value="UniProtKB-SubCell"/>
</dbReference>
<dbReference type="PANTHER" id="PTHR46552:SF1">
    <property type="entry name" value="NADH-UBIQUINONE OXIDOREDUCTASE CHAIN 2"/>
    <property type="match status" value="1"/>
</dbReference>
<dbReference type="InterPro" id="IPR001750">
    <property type="entry name" value="ND/Mrp_TM"/>
</dbReference>
<keyword evidence="11 18" id="KW-0249">Electron transport</keyword>
<dbReference type="Pfam" id="PF00361">
    <property type="entry name" value="Proton_antipo_M"/>
    <property type="match status" value="1"/>
</dbReference>
<evidence type="ECO:0000256" key="14">
    <source>
        <dbReference type="ARBA" id="ARBA00023075"/>
    </source>
</evidence>
<dbReference type="PRINTS" id="PR01436">
    <property type="entry name" value="NADHDHGNASE2"/>
</dbReference>
<keyword evidence="15 18" id="KW-0496">Mitochondrion</keyword>
<feature type="transmembrane region" description="Helical" evidence="18">
    <location>
        <begin position="7"/>
        <end position="33"/>
    </location>
</feature>
<dbReference type="InterPro" id="IPR050175">
    <property type="entry name" value="Complex_I_Subunit_2"/>
</dbReference>
<organism evidence="20">
    <name type="scientific">Trigonopterus sp. 4 AH-2016</name>
    <dbReference type="NCBI Taxonomy" id="1903838"/>
    <lineage>
        <taxon>Eukaryota</taxon>
        <taxon>Metazoa</taxon>
        <taxon>Ecdysozoa</taxon>
        <taxon>Arthropoda</taxon>
        <taxon>Hexapoda</taxon>
        <taxon>Insecta</taxon>
        <taxon>Pterygota</taxon>
        <taxon>Neoptera</taxon>
        <taxon>Endopterygota</taxon>
        <taxon>Coleoptera</taxon>
        <taxon>Polyphaga</taxon>
        <taxon>Cucujiformia</taxon>
        <taxon>Curculionidae</taxon>
        <taxon>Cryptorhynchinae</taxon>
        <taxon>Trigonopterus</taxon>
    </lineage>
</organism>
<feature type="domain" description="NADH:quinone oxidoreductase/Mrp antiporter transmembrane" evidence="19">
    <location>
        <begin position="23"/>
        <end position="284"/>
    </location>
</feature>
<proteinExistence type="inferred from homology"/>
<evidence type="ECO:0000256" key="9">
    <source>
        <dbReference type="ARBA" id="ARBA00022792"/>
    </source>
</evidence>
<evidence type="ECO:0000256" key="5">
    <source>
        <dbReference type="ARBA" id="ARBA00021008"/>
    </source>
</evidence>
<evidence type="ECO:0000256" key="12">
    <source>
        <dbReference type="ARBA" id="ARBA00022989"/>
    </source>
</evidence>
<evidence type="ECO:0000256" key="11">
    <source>
        <dbReference type="ARBA" id="ARBA00022982"/>
    </source>
</evidence>
<evidence type="ECO:0000259" key="19">
    <source>
        <dbReference type="Pfam" id="PF00361"/>
    </source>
</evidence>
<comment type="function">
    <text evidence="1">Core subunit of the mitochondrial membrane respiratory chain NADH dehydrogenase (Complex I) that is believed to belong to the minimal assembly required for catalysis. Complex I functions in the transfer of electrons from NADH to the respiratory chain. The immediate electron acceptor for the enzyme is believed to be ubiquinone.</text>
</comment>
<dbReference type="PANTHER" id="PTHR46552">
    <property type="entry name" value="NADH-UBIQUINONE OXIDOREDUCTASE CHAIN 2"/>
    <property type="match status" value="1"/>
</dbReference>
<keyword evidence="7 18" id="KW-0679">Respiratory chain</keyword>
<evidence type="ECO:0000256" key="17">
    <source>
        <dbReference type="ARBA" id="ARBA00049551"/>
    </source>
</evidence>
<evidence type="ECO:0000256" key="6">
    <source>
        <dbReference type="ARBA" id="ARBA00022448"/>
    </source>
</evidence>
<keyword evidence="10 18" id="KW-1278">Translocase</keyword>
<gene>
    <name evidence="20" type="primary">nad2</name>
</gene>
<dbReference type="AlphaFoldDB" id="A0A343C411"/>
<sequence length="336" mass="38854">MFNFFKMLFFTILISSTLISISALSWITAWIGLEMNLMAIIPLMKTNNNKFAAEASIKYFIIQAMASSCLLFSIMLLSSFSNLNFKFMDMSSILMNLALLLKMGCAPLHFWLPEICSGLNWSINLMILTWQKIAPMILLSYTILYPSFISAIIITTAIISGVQGINQICLRKIMAYSSINHMGWMLCALLNSLNLWFYYFSIYLLITLNILIMFNKYKTFYLNQLTKMLTPNKTLKLLFMLNFLSLGGLPPFLGFLPKWLTIYMMVETKFFLVSFTLVILSLLTLYFYTRITFSSLTFKYSESSILSKPKLKNFYFFWNLIILSSLPLSFTLTNYI</sequence>
<evidence type="ECO:0000256" key="7">
    <source>
        <dbReference type="ARBA" id="ARBA00022660"/>
    </source>
</evidence>
<dbReference type="GO" id="GO:0008137">
    <property type="term" value="F:NADH dehydrogenase (ubiquinone) activity"/>
    <property type="evidence" value="ECO:0007669"/>
    <property type="project" value="UniProtKB-EC"/>
</dbReference>
<keyword evidence="8 18" id="KW-0812">Transmembrane</keyword>
<feature type="transmembrane region" description="Helical" evidence="18">
    <location>
        <begin position="270"/>
        <end position="293"/>
    </location>
</feature>
<keyword evidence="13 18" id="KW-0520">NAD</keyword>
<reference evidence="20" key="1">
    <citation type="submission" date="2016-04" db="EMBL/GenBank/DDBJ databases">
        <title>Mitochondria of beetle species.</title>
        <authorList>
            <person name="Hunter A."/>
            <person name="Moriniere J."/>
            <person name="Tang P."/>
            <person name="Linard B."/>
            <person name="Crampton-Platt A."/>
            <person name="Vogler A.P."/>
        </authorList>
    </citation>
    <scope>NUCLEOTIDE SEQUENCE</scope>
</reference>
<accession>A0A343C411</accession>
<dbReference type="InterPro" id="IPR003917">
    <property type="entry name" value="NADH_UbQ_OxRdtase_chain2"/>
</dbReference>
<evidence type="ECO:0000256" key="1">
    <source>
        <dbReference type="ARBA" id="ARBA00003257"/>
    </source>
</evidence>
<feature type="transmembrane region" description="Helical" evidence="18">
    <location>
        <begin position="314"/>
        <end position="332"/>
    </location>
</feature>
<feature type="transmembrane region" description="Helical" evidence="18">
    <location>
        <begin position="197"/>
        <end position="214"/>
    </location>
</feature>
<keyword evidence="9 18" id="KW-0999">Mitochondrion inner membrane</keyword>
<evidence type="ECO:0000256" key="8">
    <source>
        <dbReference type="ARBA" id="ARBA00022692"/>
    </source>
</evidence>
<comment type="subcellular location">
    <subcellularLocation>
        <location evidence="2 18">Mitochondrion inner membrane</location>
        <topology evidence="2 18">Multi-pass membrane protein</topology>
    </subcellularLocation>
</comment>
<feature type="transmembrane region" description="Helical" evidence="18">
    <location>
        <begin position="59"/>
        <end position="81"/>
    </location>
</feature>
<evidence type="ECO:0000256" key="3">
    <source>
        <dbReference type="ARBA" id="ARBA00007012"/>
    </source>
</evidence>
<evidence type="ECO:0000256" key="18">
    <source>
        <dbReference type="RuleBase" id="RU003403"/>
    </source>
</evidence>